<name>A0AA86PE40_9EUKA</name>
<evidence type="ECO:0000313" key="3">
    <source>
        <dbReference type="Proteomes" id="UP001642409"/>
    </source>
</evidence>
<evidence type="ECO:0000313" key="2">
    <source>
        <dbReference type="EMBL" id="CAL6052107.1"/>
    </source>
</evidence>
<dbReference type="EMBL" id="CATOUU010000623">
    <property type="protein sequence ID" value="CAI9935688.1"/>
    <property type="molecule type" value="Genomic_DNA"/>
</dbReference>
<reference evidence="1" key="1">
    <citation type="submission" date="2023-06" db="EMBL/GenBank/DDBJ databases">
        <authorList>
            <person name="Kurt Z."/>
        </authorList>
    </citation>
    <scope>NUCLEOTIDE SEQUENCE</scope>
</reference>
<evidence type="ECO:0000313" key="1">
    <source>
        <dbReference type="EMBL" id="CAI9935688.1"/>
    </source>
</evidence>
<accession>A0AA86PE40</accession>
<sequence length="371" mass="43234">MQRYCESQLAELIQKPVNNSEPEFLPPIHKITKHFTICSNRVQSSKQQTISAPRKPQMNSNVLPHIQHRFQPGKLYAVPQSARTPKPPIIQQKQQIPEPQFTLLSTNSANLSDLYTTKPITAQQSAPELPYGEIEPYSDYSEPSDPERTFTDLLSDLQEKKTALNNTFNQFTNPEAFEQVPLHVFYLQVNEYEPSTSFHINLLNLVKQTNELRCSIQFLNNSQDDPFSRAYLTEVEKFEGMVGNCKYKISNQQQLEQLKEIISVYRHQIVVTVQKPPETLEEYIIRLTLLSQNEITQLCEYLELMQAIERHDIVQLIETSTQMEQRLQEGLQQIKTFEEGKMLIQQMTKERTHIKQVIAWVIEAYEEQHKQ</sequence>
<keyword evidence="3" id="KW-1185">Reference proteome</keyword>
<dbReference type="EMBL" id="CAXDID020000191">
    <property type="protein sequence ID" value="CAL6052107.1"/>
    <property type="molecule type" value="Genomic_DNA"/>
</dbReference>
<organism evidence="1">
    <name type="scientific">Hexamita inflata</name>
    <dbReference type="NCBI Taxonomy" id="28002"/>
    <lineage>
        <taxon>Eukaryota</taxon>
        <taxon>Metamonada</taxon>
        <taxon>Diplomonadida</taxon>
        <taxon>Hexamitidae</taxon>
        <taxon>Hexamitinae</taxon>
        <taxon>Hexamita</taxon>
    </lineage>
</organism>
<dbReference type="Proteomes" id="UP001642409">
    <property type="component" value="Unassembled WGS sequence"/>
</dbReference>
<dbReference type="AlphaFoldDB" id="A0AA86PE40"/>
<proteinExistence type="predicted"/>
<reference evidence="2 3" key="2">
    <citation type="submission" date="2024-07" db="EMBL/GenBank/DDBJ databases">
        <authorList>
            <person name="Akdeniz Z."/>
        </authorList>
    </citation>
    <scope>NUCLEOTIDE SEQUENCE [LARGE SCALE GENOMIC DNA]</scope>
</reference>
<gene>
    <name evidence="1" type="ORF">HINF_LOCUS23333</name>
    <name evidence="2" type="ORF">HINF_LOCUS44687</name>
</gene>
<protein>
    <submittedName>
        <fullName evidence="2">Hypothetical_protein</fullName>
    </submittedName>
</protein>
<comment type="caution">
    <text evidence="1">The sequence shown here is derived from an EMBL/GenBank/DDBJ whole genome shotgun (WGS) entry which is preliminary data.</text>
</comment>